<dbReference type="Proteomes" id="UP000294309">
    <property type="component" value="Chromosome"/>
</dbReference>
<reference evidence="1 2" key="1">
    <citation type="submission" date="2019-03" db="EMBL/GenBank/DDBJ databases">
        <title>Complete genome sequence of Spiroplasma gladiatoris TG-1 (DSM 22552).</title>
        <authorList>
            <person name="Lin Y.-C."/>
            <person name="Chou L."/>
            <person name="Kuo C.-H."/>
        </authorList>
    </citation>
    <scope>NUCLEOTIDE SEQUENCE [LARGE SCALE GENOMIC DNA]</scope>
    <source>
        <strain evidence="1 2">TG-1</strain>
    </source>
</reference>
<sequence length="312" mass="38584">MIKQYMKGQFISFDEKEILFQTPEKQYSFNKDNIEIEDFDIIKNKLYIDVVIKANSQWFIKEINLKIIEVYDLIDFEIYMFDLFFENYNYFFYKNSRQFERIKKDNDNTMYSKSYFINEYKQTNKQEKNIFDWFFRTYSFYENSFSKIIKFFFNNNLDFELLKEFFEIKTINSLDNFLDIFVNNIFKYMNCDKDFTSINKFYSSIFDCVNSLNLDIYSFELQTLYFLLNIFKECDEDGSSYINLSKYKCICNDNNIIENIDDITDYCEQQKYLKFKDMKVYPWMYYMYEYKLATKIKKLWIMNYLVTFPTNV</sequence>
<gene>
    <name evidence="1" type="ORF">SGLAD_v1c06490</name>
</gene>
<evidence type="ECO:0000313" key="1">
    <source>
        <dbReference type="EMBL" id="QBQ07848.1"/>
    </source>
</evidence>
<evidence type="ECO:0000313" key="2">
    <source>
        <dbReference type="Proteomes" id="UP000294309"/>
    </source>
</evidence>
<accession>A0A4P7AJ82</accession>
<dbReference type="AlphaFoldDB" id="A0A4P7AJ82"/>
<organism evidence="1 2">
    <name type="scientific">Spiroplasma gladiatoris</name>
    <dbReference type="NCBI Taxonomy" id="2143"/>
    <lineage>
        <taxon>Bacteria</taxon>
        <taxon>Bacillati</taxon>
        <taxon>Mycoplasmatota</taxon>
        <taxon>Mollicutes</taxon>
        <taxon>Entomoplasmatales</taxon>
        <taxon>Spiroplasmataceae</taxon>
        <taxon>Spiroplasma</taxon>
    </lineage>
</organism>
<proteinExistence type="predicted"/>
<dbReference type="EMBL" id="CP038013">
    <property type="protein sequence ID" value="QBQ07848.1"/>
    <property type="molecule type" value="Genomic_DNA"/>
</dbReference>
<protein>
    <submittedName>
        <fullName evidence="1">Uncharacterized protein</fullName>
    </submittedName>
</protein>
<dbReference type="KEGG" id="sgq:SGLAD_v1c06490"/>
<name>A0A4P7AJ82_9MOLU</name>
<dbReference type="RefSeq" id="WP_134297630.1">
    <property type="nucleotide sequence ID" value="NZ_CP038013.1"/>
</dbReference>
<keyword evidence="2" id="KW-1185">Reference proteome</keyword>